<dbReference type="CDD" id="cd14948">
    <property type="entry name" value="BACON"/>
    <property type="match status" value="2"/>
</dbReference>
<dbReference type="Pfam" id="PF19190">
    <property type="entry name" value="BACON_2"/>
    <property type="match status" value="7"/>
</dbReference>
<dbReference type="InterPro" id="IPR022409">
    <property type="entry name" value="PKD/Chitinase_dom"/>
</dbReference>
<dbReference type="PROSITE" id="PS50093">
    <property type="entry name" value="PKD"/>
    <property type="match status" value="1"/>
</dbReference>
<dbReference type="InterPro" id="IPR024361">
    <property type="entry name" value="BACON"/>
</dbReference>
<reference evidence="6" key="1">
    <citation type="submission" date="2022-10" db="EMBL/GenBank/DDBJ databases">
        <title>The WGS of Solirubrobacter phytolaccae KCTC 29190.</title>
        <authorList>
            <person name="Jiang Z."/>
        </authorList>
    </citation>
    <scope>NUCLEOTIDE SEQUENCE</scope>
    <source>
        <strain evidence="6">KCTC 29190</strain>
    </source>
</reference>
<keyword evidence="1 4" id="KW-0732">Signal</keyword>
<dbReference type="InterPro" id="IPR012938">
    <property type="entry name" value="Glc/Sorbosone_DH"/>
</dbReference>
<evidence type="ECO:0000259" key="5">
    <source>
        <dbReference type="PROSITE" id="PS50093"/>
    </source>
</evidence>
<feature type="signal peptide" evidence="4">
    <location>
        <begin position="1"/>
        <end position="22"/>
    </location>
</feature>
<keyword evidence="2" id="KW-1015">Disulfide bond</keyword>
<dbReference type="SUPFAM" id="SSF49899">
    <property type="entry name" value="Concanavalin A-like lectins/glucanases"/>
    <property type="match status" value="3"/>
</dbReference>
<dbReference type="Gene3D" id="2.120.10.30">
    <property type="entry name" value="TolB, C-terminal domain"/>
    <property type="match status" value="1"/>
</dbReference>
<feature type="domain" description="PKD" evidence="5">
    <location>
        <begin position="479"/>
        <end position="563"/>
    </location>
</feature>
<feature type="region of interest" description="Disordered" evidence="3">
    <location>
        <begin position="226"/>
        <end position="286"/>
    </location>
</feature>
<dbReference type="Pfam" id="PF18911">
    <property type="entry name" value="PKD_4"/>
    <property type="match status" value="1"/>
</dbReference>
<dbReference type="SUPFAM" id="SSF50952">
    <property type="entry name" value="Soluble quinoprotein glucose dehydrogenase"/>
    <property type="match status" value="1"/>
</dbReference>
<evidence type="ECO:0000256" key="2">
    <source>
        <dbReference type="ARBA" id="ARBA00023157"/>
    </source>
</evidence>
<evidence type="ECO:0000256" key="4">
    <source>
        <dbReference type="SAM" id="SignalP"/>
    </source>
</evidence>
<dbReference type="EMBL" id="JAPDDP010000011">
    <property type="protein sequence ID" value="MDA0180301.1"/>
    <property type="molecule type" value="Genomic_DNA"/>
</dbReference>
<proteinExistence type="predicted"/>
<dbReference type="InterPro" id="IPR013783">
    <property type="entry name" value="Ig-like_fold"/>
</dbReference>
<evidence type="ECO:0000256" key="1">
    <source>
        <dbReference type="ARBA" id="ARBA00022729"/>
    </source>
</evidence>
<dbReference type="InterPro" id="IPR000601">
    <property type="entry name" value="PKD_dom"/>
</dbReference>
<dbReference type="CDD" id="cd00146">
    <property type="entry name" value="PKD"/>
    <property type="match status" value="1"/>
</dbReference>
<dbReference type="Gene3D" id="2.60.40.10">
    <property type="entry name" value="Immunoglobulins"/>
    <property type="match status" value="7"/>
</dbReference>
<dbReference type="Pfam" id="PF07995">
    <property type="entry name" value="GSDH"/>
    <property type="match status" value="2"/>
</dbReference>
<dbReference type="InterPro" id="IPR035986">
    <property type="entry name" value="PKD_dom_sf"/>
</dbReference>
<dbReference type="SMART" id="SM00089">
    <property type="entry name" value="PKD"/>
    <property type="match status" value="3"/>
</dbReference>
<dbReference type="Pfam" id="PF13385">
    <property type="entry name" value="Laminin_G_3"/>
    <property type="match status" value="3"/>
</dbReference>
<keyword evidence="7" id="KW-1185">Reference proteome</keyword>
<sequence>MLLRFAWVVAAALLVFASPAAAAGIDEDPFAPSALAAAADYGDVPDDFVNETVWDDLLAPSSIAFAPDGRVFIAQLDGVIKVFDGPEDVTPTVYADLTENVAWHNDRGLTAITLDPGFTTGRPYLYALYTYDAKIGGTAPLWNDVCPDPPGAERDGCVVSGRLSKILPDGSEHPLITDEWCQQYSSHSVGDLNFGPDGALYVSGGDGASYTFADYGQDGAPVNPCGDPPAAVGGAMTPPSAEGGALRSQDVRTSGDPTGLDGAILRVDPDTGDPLPDNPGTGDKNARRIVSYGFRNPFRFAFRPGTTDTYVGDVGWLAWEELNRIPNITAGVSNYGWPCYEGMGRQGGYEAVGLKLCEDLYASGTARTPLYTYNHDAKVAGESCTVGSSSISGVTFYEGQSFPAAYHGALFFADYARNCIWVMFPNADGTPNPATRQVFVDGAGGPVDLQTGPGGDLYYVDVWQGRVGRVRAVNANQAPTAVFTATPDTGGAPLHVDFDATSSSDPNGDELDYAWDLDGDGAYDDSTSATPGRTYTQEGNVTVRLRVSDPGGLQDTATRLITVGTPPTASIGAPAAGAREYAVGETVNFSGSATRADGTPVPASQLQWTVDLNHCSAIVPTSCHVHHIQNYAGISSGSFTYPDHEYPSYITLGLTATVPSSGLQGRSSVRIDPKTVELSFNSVPSGLVIGVGGEASTTPFTRRVAQGSTVGVAAPLAQNGAGSSYEFASWAHGGAAAQQFTAPTAGGTYTARYTEAVCPVLPGLVGAWGFDEASGTVAFDASGRGNPGTISGATRTASGRFGAALSFDGSNDLVTVADSASLDLAAGMTLEGWVNPTQLGDFRTVLMKEHGGTLAYALYADGDGGLSSGHVSTPFDQRANGSPLAAGVWSHLAATYDGAILRMYVNGDEISAEPVGGDISVGTGALRIGGNTVWSEWFSGRLDDLRVYDRALSGTEVRVDMTRPVTCVGNPQTPALSVAPASLSFDAQQGGAAPAAKSLELANTGAGTLNWSVAEDAPWLHVAPASGTGAANVAVDVDPTGLAAGTHTTNVTVNATGAANAPRVVPVTFTVAPAPPGPRLGVSPSTVHFTTTAGESAPAAKTLAVENLGGGTLTWSAASDAGWLAVAPGSGSGNGTITLTPSTSGLAVGTHTATVTVSAPGASDAPRTVEVSVTVEPPAAPPVLATAPTSLAFSATEGAATVETKAINVTNTGGGTLSFSASADVPWLTVTPSADTAPRTVSVRPSTAGLAPGVHAGVVTIVSAGVSGSPRTIPVTFTITAAPTCTTPSGLAGAWGFDEASGATAQDATPAGNAGAITGATRVASGRFGGALSFDGVNDWVTVADAPAVRLTTGMTLSAWINPATAGAAWRTVAMKERSGGLSYTLYSNTDSGQPSGHVSTPFESNARSGAALPAGVWTYLSTTYDGTTLRLFSNGVQVASRAVSGPITNDGGALRIGGNAVWSEWFGGLIDEVRLYNRALTATELQADMAKPVTCSGPTEPAVLSVTPASLAFSATQGGSSPAAKTLAVSNTGGGSMAWTASENAAWLSVSPGSGTNAGTVTVTPSVTGLSAGTYTTDVTLTAAGATGSPRTVAVTFVVDPPPPVLAVAPASLSFQGVAGASAPAAKTLAVSNTGGGSMPWTATEDAAWLSVAPGSGTNAGTVTASVSLDGLAAGTYTSEVVVSAPSAGSPKHVPVTLVVAAAPTPPALAVAPSALSFSGTQGAASPAAKTLAVSNTGGGTLAWTAEDDAGWLDIAPGSGTGDGTVTVTAQTGALVAGTYTAQVTVRSEGVSGSPRTIPVTFVIAPAPPVLTTAPTSLAFSATQGGASPAAKTFDVAVGALAWSASESVSWLSLTSSAGTVTVTPSITGLTAGTYTTNVTVTAPGATDSPKTVAVTLTVAAPPPVLDVSPAALTFSATVGGSAPAAKTLAVANTGGGALSYTASDDAAWLSVTPASGSAPATLTVTPAISGLGEGTHTATVTVTGASASRTVAVTLTVAAAPATPSGLVAAYGFEETSGTTTVDGSGNGHLGTIAGATSSASGRFGRALSFDGINDWVTVPDANALDLTTGITMSAWINPVAVGSVWRTVLMKEQPGGLIYTLYAGEGSGKPSGHIFTSGESQVSGPSNTPLNAWTHLASTWDGTRLRLFVNGSEVSSQAVSGTLRTSTGTLKIGGNAVWSEWFRGLVDEVRLYNRALSVAEIQGDMSRPVPPTG</sequence>
<dbReference type="SUPFAM" id="SSF49299">
    <property type="entry name" value="PKD domain"/>
    <property type="match status" value="1"/>
</dbReference>
<comment type="caution">
    <text evidence="6">The sequence shown here is derived from an EMBL/GenBank/DDBJ whole genome shotgun (WGS) entry which is preliminary data.</text>
</comment>
<dbReference type="InterPro" id="IPR011041">
    <property type="entry name" value="Quinoprot_gluc/sorb_DH_b-prop"/>
</dbReference>
<evidence type="ECO:0000313" key="6">
    <source>
        <dbReference type="EMBL" id="MDA0180301.1"/>
    </source>
</evidence>
<dbReference type="InterPro" id="IPR011042">
    <property type="entry name" value="6-blade_b-propeller_TolB-like"/>
</dbReference>
<dbReference type="InterPro" id="IPR006558">
    <property type="entry name" value="LamG-like"/>
</dbReference>
<organism evidence="6 7">
    <name type="scientific">Solirubrobacter phytolaccae</name>
    <dbReference type="NCBI Taxonomy" id="1404360"/>
    <lineage>
        <taxon>Bacteria</taxon>
        <taxon>Bacillati</taxon>
        <taxon>Actinomycetota</taxon>
        <taxon>Thermoleophilia</taxon>
        <taxon>Solirubrobacterales</taxon>
        <taxon>Solirubrobacteraceae</taxon>
        <taxon>Solirubrobacter</taxon>
    </lineage>
</organism>
<dbReference type="InterPro" id="IPR013320">
    <property type="entry name" value="ConA-like_dom_sf"/>
</dbReference>
<dbReference type="Proteomes" id="UP001147653">
    <property type="component" value="Unassembled WGS sequence"/>
</dbReference>
<protein>
    <submittedName>
        <fullName evidence="6">PQQ-dependent sugar dehydrogenase</fullName>
    </submittedName>
</protein>
<dbReference type="GO" id="GO:0005975">
    <property type="term" value="P:carbohydrate metabolic process"/>
    <property type="evidence" value="ECO:0007669"/>
    <property type="project" value="UniProtKB-ARBA"/>
</dbReference>
<accession>A0A9X3N6A3</accession>
<dbReference type="SMART" id="SM00560">
    <property type="entry name" value="LamGL"/>
    <property type="match status" value="3"/>
</dbReference>
<dbReference type="Gene3D" id="2.60.120.200">
    <property type="match status" value="3"/>
</dbReference>
<dbReference type="PANTHER" id="PTHR19328">
    <property type="entry name" value="HEDGEHOG-INTERACTING PROTEIN"/>
    <property type="match status" value="1"/>
</dbReference>
<evidence type="ECO:0000256" key="3">
    <source>
        <dbReference type="SAM" id="MobiDB-lite"/>
    </source>
</evidence>
<gene>
    <name evidence="6" type="ORF">OJ997_08340</name>
</gene>
<name>A0A9X3N6A3_9ACTN</name>
<evidence type="ECO:0000313" key="7">
    <source>
        <dbReference type="Proteomes" id="UP001147653"/>
    </source>
</evidence>
<feature type="chain" id="PRO_5040980170" evidence="4">
    <location>
        <begin position="23"/>
        <end position="2216"/>
    </location>
</feature>
<dbReference type="PANTHER" id="PTHR19328:SF13">
    <property type="entry name" value="HIPL1 PROTEIN"/>
    <property type="match status" value="1"/>
</dbReference>
<dbReference type="RefSeq" id="WP_270024609.1">
    <property type="nucleotide sequence ID" value="NZ_JAPDDP010000011.1"/>
</dbReference>